<dbReference type="InterPro" id="IPR011765">
    <property type="entry name" value="Pept_M16_N"/>
</dbReference>
<dbReference type="Gene3D" id="3.30.830.10">
    <property type="entry name" value="Metalloenzyme, LuxS/M16 peptidase-like"/>
    <property type="match status" value="2"/>
</dbReference>
<evidence type="ECO:0000313" key="4">
    <source>
        <dbReference type="EMBL" id="QKG85330.1"/>
    </source>
</evidence>
<gene>
    <name evidence="4" type="ORF">GXN76_13170</name>
</gene>
<dbReference type="Proteomes" id="UP000503088">
    <property type="component" value="Chromosome"/>
</dbReference>
<evidence type="ECO:0000256" key="1">
    <source>
        <dbReference type="ARBA" id="ARBA00007261"/>
    </source>
</evidence>
<reference evidence="4 5" key="1">
    <citation type="submission" date="2020-01" db="EMBL/GenBank/DDBJ databases">
        <authorList>
            <person name="Gulvik C.A."/>
            <person name="Batra D.G."/>
        </authorList>
    </citation>
    <scope>NUCLEOTIDE SEQUENCE [LARGE SCALE GENOMIC DNA]</scope>
    <source>
        <strain evidence="4 5">W9323</strain>
    </source>
</reference>
<dbReference type="PANTHER" id="PTHR11851:SF49">
    <property type="entry name" value="MITOCHONDRIAL-PROCESSING PEPTIDASE SUBUNIT ALPHA"/>
    <property type="match status" value="1"/>
</dbReference>
<feature type="domain" description="Peptidase M16 N-terminal" evidence="2">
    <location>
        <begin position="15"/>
        <end position="156"/>
    </location>
</feature>
<sequence>MEVEKISNGLTLLHKQLHHTHSVSMGLYIKAGSKDEREGKDGLTHLLEHMHFRRLKELTQKELYAFVESLGTSLRGKTYKDLFCFTLKIRPLYVNEAMDVFVRILDHAEWTEEDLEKERGVVLDQILQREYDQSLDYYMDQLLWKGHPLGRPIMGTSKTVSSLTIQDLINHKKRCLQPDNLVFVMTGNFTDEHLHSIKDRLEGVSFSYDFEECAKPTPLPNRKGPEVRKVNRNWNLSEVCVAFDIDSRKVSPQALTLLNSILGEGIGSRLQLHLREERGIATDIESYIEYYEDASPLFITFSAEKEHLKHCFDWIVQVLKRLKTNIKEADLTQSLPFYTENLFFLLDDTEELNREIAHRFLLYNERYDIEREMSLYKKVTRHDLMELAKSIFKKEKVSIVIMGDCNGVNREQIRSLFHSL</sequence>
<dbReference type="EMBL" id="CP048104">
    <property type="protein sequence ID" value="QKG85330.1"/>
    <property type="molecule type" value="Genomic_DNA"/>
</dbReference>
<dbReference type="AlphaFoldDB" id="A0A7D4BLJ4"/>
<dbReference type="InterPro" id="IPR007863">
    <property type="entry name" value="Peptidase_M16_C"/>
</dbReference>
<dbReference type="KEGG" id="kpul:GXN76_13170"/>
<proteinExistence type="inferred from homology"/>
<evidence type="ECO:0000259" key="2">
    <source>
        <dbReference type="Pfam" id="PF00675"/>
    </source>
</evidence>
<dbReference type="PANTHER" id="PTHR11851">
    <property type="entry name" value="METALLOPROTEASE"/>
    <property type="match status" value="1"/>
</dbReference>
<dbReference type="RefSeq" id="WP_173223885.1">
    <property type="nucleotide sequence ID" value="NZ_CP048104.1"/>
</dbReference>
<keyword evidence="5" id="KW-1185">Reference proteome</keyword>
<dbReference type="Pfam" id="PF00675">
    <property type="entry name" value="Peptidase_M16"/>
    <property type="match status" value="1"/>
</dbReference>
<comment type="similarity">
    <text evidence="1">Belongs to the peptidase M16 family.</text>
</comment>
<organism evidence="4 5">
    <name type="scientific">Kroppenstedtia pulmonis</name>
    <dbReference type="NCBI Taxonomy" id="1380685"/>
    <lineage>
        <taxon>Bacteria</taxon>
        <taxon>Bacillati</taxon>
        <taxon>Bacillota</taxon>
        <taxon>Bacilli</taxon>
        <taxon>Bacillales</taxon>
        <taxon>Thermoactinomycetaceae</taxon>
        <taxon>Kroppenstedtia</taxon>
    </lineage>
</organism>
<dbReference type="InterPro" id="IPR011249">
    <property type="entry name" value="Metalloenz_LuxS/M16"/>
</dbReference>
<dbReference type="GO" id="GO:0046872">
    <property type="term" value="F:metal ion binding"/>
    <property type="evidence" value="ECO:0007669"/>
    <property type="project" value="InterPro"/>
</dbReference>
<dbReference type="InterPro" id="IPR050361">
    <property type="entry name" value="MPP/UQCRC_Complex"/>
</dbReference>
<name>A0A7D4BLJ4_9BACL</name>
<accession>A0A7D4BLJ4</accession>
<dbReference type="SUPFAM" id="SSF63411">
    <property type="entry name" value="LuxS/MPP-like metallohydrolase"/>
    <property type="match status" value="2"/>
</dbReference>
<evidence type="ECO:0000259" key="3">
    <source>
        <dbReference type="Pfam" id="PF05193"/>
    </source>
</evidence>
<protein>
    <submittedName>
        <fullName evidence="4">Insulinase family protein</fullName>
    </submittedName>
</protein>
<feature type="domain" description="Peptidase M16 C-terminal" evidence="3">
    <location>
        <begin position="162"/>
        <end position="333"/>
    </location>
</feature>
<evidence type="ECO:0000313" key="5">
    <source>
        <dbReference type="Proteomes" id="UP000503088"/>
    </source>
</evidence>
<dbReference type="Pfam" id="PF05193">
    <property type="entry name" value="Peptidase_M16_C"/>
    <property type="match status" value="1"/>
</dbReference>